<proteinExistence type="predicted"/>
<sequence length="97" mass="10938">MTKGDRLEKDTSLFCRFTQQSPTKGQSIMAKKIVITVNFASETLTKRQLSKHLQALVRDCLSDCDEGELPDSMRVIADKGRKNSIKSVFTLETIDDK</sequence>
<reference evidence="2" key="1">
    <citation type="submission" date="2018-04" db="EMBL/GenBank/DDBJ databases">
        <authorList>
            <person name="Cornet L."/>
        </authorList>
    </citation>
    <scope>NUCLEOTIDE SEQUENCE [LARGE SCALE GENOMIC DNA]</scope>
</reference>
<gene>
    <name evidence="1" type="ORF">DCF25_22585</name>
</gene>
<comment type="caution">
    <text evidence="1">The sequence shown here is derived from an EMBL/GenBank/DDBJ whole genome shotgun (WGS) entry which is preliminary data.</text>
</comment>
<evidence type="ECO:0000313" key="2">
    <source>
        <dbReference type="Proteomes" id="UP000249354"/>
    </source>
</evidence>
<reference evidence="1 2" key="2">
    <citation type="submission" date="2018-06" db="EMBL/GenBank/DDBJ databases">
        <title>Metagenomic assembly of (sub)arctic Cyanobacteria and their associated microbiome from non-axenic cultures.</title>
        <authorList>
            <person name="Baurain D."/>
        </authorList>
    </citation>
    <scope>NUCLEOTIDE SEQUENCE [LARGE SCALE GENOMIC DNA]</scope>
    <source>
        <strain evidence="1">ULC129bin1</strain>
    </source>
</reference>
<dbReference type="EMBL" id="QBMC01000293">
    <property type="protein sequence ID" value="PZO07879.1"/>
    <property type="molecule type" value="Genomic_DNA"/>
</dbReference>
<dbReference type="AlphaFoldDB" id="A0A2W4TSK4"/>
<name>A0A2W4TSK4_9CYAN</name>
<dbReference type="Proteomes" id="UP000249354">
    <property type="component" value="Unassembled WGS sequence"/>
</dbReference>
<accession>A0A2W4TSK4</accession>
<organism evidence="1 2">
    <name type="scientific">Leptolyngbya foveolarum</name>
    <dbReference type="NCBI Taxonomy" id="47253"/>
    <lineage>
        <taxon>Bacteria</taxon>
        <taxon>Bacillati</taxon>
        <taxon>Cyanobacteriota</taxon>
        <taxon>Cyanophyceae</taxon>
        <taxon>Leptolyngbyales</taxon>
        <taxon>Leptolyngbyaceae</taxon>
        <taxon>Leptolyngbya group</taxon>
        <taxon>Leptolyngbya</taxon>
    </lineage>
</organism>
<protein>
    <submittedName>
        <fullName evidence="1">Uncharacterized protein</fullName>
    </submittedName>
</protein>
<evidence type="ECO:0000313" key="1">
    <source>
        <dbReference type="EMBL" id="PZO07879.1"/>
    </source>
</evidence>